<protein>
    <submittedName>
        <fullName evidence="1">Uncharacterized protein</fullName>
    </submittedName>
</protein>
<accession>A0A2S9Q9R7</accession>
<comment type="caution">
    <text evidence="1">The sequence shown here is derived from an EMBL/GenBank/DDBJ whole genome shotgun (WGS) entry which is preliminary data.</text>
</comment>
<evidence type="ECO:0000313" key="1">
    <source>
        <dbReference type="EMBL" id="PRH86096.1"/>
    </source>
</evidence>
<sequence>MLIVRILKTLQECWTRLSAVPARGLEPLDHPSLQAMSLRELADLPLEPPPPPGHNTGVLACNPGEAAARRTPTRQALRGTAIAAR</sequence>
<dbReference type="Proteomes" id="UP000237682">
    <property type="component" value="Unassembled WGS sequence"/>
</dbReference>
<organism evidence="1 2">
    <name type="scientific">Labrys okinawensis</name>
    <dbReference type="NCBI Taxonomy" id="346911"/>
    <lineage>
        <taxon>Bacteria</taxon>
        <taxon>Pseudomonadati</taxon>
        <taxon>Pseudomonadota</taxon>
        <taxon>Alphaproteobacteria</taxon>
        <taxon>Hyphomicrobiales</taxon>
        <taxon>Xanthobacteraceae</taxon>
        <taxon>Labrys</taxon>
    </lineage>
</organism>
<proteinExistence type="predicted"/>
<dbReference type="EMBL" id="PUEJ01000006">
    <property type="protein sequence ID" value="PRH86096.1"/>
    <property type="molecule type" value="Genomic_DNA"/>
</dbReference>
<dbReference type="AlphaFoldDB" id="A0A2S9Q9R7"/>
<keyword evidence="2" id="KW-1185">Reference proteome</keyword>
<evidence type="ECO:0000313" key="2">
    <source>
        <dbReference type="Proteomes" id="UP000237682"/>
    </source>
</evidence>
<dbReference type="OrthoDB" id="8452408at2"/>
<name>A0A2S9Q9R7_9HYPH</name>
<reference evidence="1 2" key="1">
    <citation type="submission" date="2018-02" db="EMBL/GenBank/DDBJ databases">
        <title>Whole genome sequencing of endophytic bacterium.</title>
        <authorList>
            <person name="Eedara R."/>
            <person name="Podile A.R."/>
        </authorList>
    </citation>
    <scope>NUCLEOTIDE SEQUENCE [LARGE SCALE GENOMIC DNA]</scope>
    <source>
        <strain evidence="1 2">RP1T</strain>
    </source>
</reference>
<dbReference type="RefSeq" id="WP_105863394.1">
    <property type="nucleotide sequence ID" value="NZ_PUEJ01000006.1"/>
</dbReference>
<gene>
    <name evidence="1" type="ORF">C5L14_17745</name>
</gene>